<dbReference type="EMBL" id="DTHO01000070">
    <property type="protein sequence ID" value="HGH00090.1"/>
    <property type="molecule type" value="Genomic_DNA"/>
</dbReference>
<name>A0A7C4EQJ1_9BACT</name>
<dbReference type="PANTHER" id="PTHR30483:SF6">
    <property type="entry name" value="PERIPLASMIC BINDING PROTEIN OF ABC TRANSPORTER FOR NATURAL AMINO ACIDS"/>
    <property type="match status" value="1"/>
</dbReference>
<accession>A0A7C4EQJ1</accession>
<comment type="similarity">
    <text evidence="1">Belongs to the leucine-binding protein family.</text>
</comment>
<dbReference type="InterPro" id="IPR028081">
    <property type="entry name" value="Leu-bd"/>
</dbReference>
<dbReference type="PANTHER" id="PTHR30483">
    <property type="entry name" value="LEUCINE-SPECIFIC-BINDING PROTEIN"/>
    <property type="match status" value="1"/>
</dbReference>
<dbReference type="InterPro" id="IPR028082">
    <property type="entry name" value="Peripla_BP_I"/>
</dbReference>
<protein>
    <submittedName>
        <fullName evidence="5">Amino acid ABC transporter substrate-binding protein</fullName>
    </submittedName>
</protein>
<keyword evidence="3" id="KW-1133">Transmembrane helix</keyword>
<keyword evidence="3" id="KW-0812">Transmembrane</keyword>
<evidence type="ECO:0000256" key="1">
    <source>
        <dbReference type="ARBA" id="ARBA00010062"/>
    </source>
</evidence>
<gene>
    <name evidence="5" type="ORF">ENV75_06570</name>
</gene>
<keyword evidence="2" id="KW-0732">Signal</keyword>
<reference evidence="5" key="1">
    <citation type="journal article" date="2020" name="mSystems">
        <title>Genome- and Community-Level Interaction Insights into Carbon Utilization and Element Cycling Functions of Hydrothermarchaeota in Hydrothermal Sediment.</title>
        <authorList>
            <person name="Zhou Z."/>
            <person name="Liu Y."/>
            <person name="Xu W."/>
            <person name="Pan J."/>
            <person name="Luo Z.H."/>
            <person name="Li M."/>
        </authorList>
    </citation>
    <scope>NUCLEOTIDE SEQUENCE [LARGE SCALE GENOMIC DNA]</scope>
    <source>
        <strain evidence="5">SpSt-788</strain>
    </source>
</reference>
<dbReference type="SUPFAM" id="SSF53822">
    <property type="entry name" value="Periplasmic binding protein-like I"/>
    <property type="match status" value="1"/>
</dbReference>
<comment type="caution">
    <text evidence="5">The sequence shown here is derived from an EMBL/GenBank/DDBJ whole genome shotgun (WGS) entry which is preliminary data.</text>
</comment>
<sequence length="376" mass="42883">MARKIIYIFLGLILAIIAWYFLPFLEGSEKIRKPVKLGLSVTLTGKYPDLGREIRDGALLAMQMINEEGGINGVPLKLIIKDNRFSIERTKQNLEELFKEKVIAVIGPSTSTTAKNILPFINERKILVIAPTPTSTELAGLDDYMIRLRPTNKEDAEALAKYVYKNMNLKRIAIIYDIDNPLYTKDFADNFVNHFGKNVDFYLFPFKEGDINIRVLSKKILSYSPDAVLLITDVYNTALIAQNLRILKPDIFLLSSPWAKFQRLIENGGKRIEGLLTVDTFDEEYGGEMYLRFKKRFIERFGYKPEIAAITGFESVMIIKRAIENGATRHNIKDAILSAGRFEGLQGEIIINKFGDRQIKPFVVKIENGTFKRVKE</sequence>
<proteinExistence type="inferred from homology"/>
<feature type="domain" description="Leucine-binding protein" evidence="4">
    <location>
        <begin position="34"/>
        <end position="351"/>
    </location>
</feature>
<dbReference type="Gene3D" id="3.40.50.2300">
    <property type="match status" value="2"/>
</dbReference>
<dbReference type="InterPro" id="IPR051010">
    <property type="entry name" value="BCAA_transport"/>
</dbReference>
<organism evidence="5">
    <name type="scientific">Thermodesulfovibrio aggregans</name>
    <dbReference type="NCBI Taxonomy" id="86166"/>
    <lineage>
        <taxon>Bacteria</taxon>
        <taxon>Pseudomonadati</taxon>
        <taxon>Nitrospirota</taxon>
        <taxon>Thermodesulfovibrionia</taxon>
        <taxon>Thermodesulfovibrionales</taxon>
        <taxon>Thermodesulfovibrionaceae</taxon>
        <taxon>Thermodesulfovibrio</taxon>
    </lineage>
</organism>
<dbReference type="Pfam" id="PF13458">
    <property type="entry name" value="Peripla_BP_6"/>
    <property type="match status" value="1"/>
</dbReference>
<evidence type="ECO:0000313" key="5">
    <source>
        <dbReference type="EMBL" id="HGH00090.1"/>
    </source>
</evidence>
<evidence type="ECO:0000256" key="2">
    <source>
        <dbReference type="ARBA" id="ARBA00022729"/>
    </source>
</evidence>
<feature type="transmembrane region" description="Helical" evidence="3">
    <location>
        <begin position="6"/>
        <end position="25"/>
    </location>
</feature>
<keyword evidence="3" id="KW-0472">Membrane</keyword>
<evidence type="ECO:0000256" key="3">
    <source>
        <dbReference type="SAM" id="Phobius"/>
    </source>
</evidence>
<dbReference type="AlphaFoldDB" id="A0A7C4EQJ1"/>
<evidence type="ECO:0000259" key="4">
    <source>
        <dbReference type="Pfam" id="PF13458"/>
    </source>
</evidence>